<feature type="compositionally biased region" description="Low complexity" evidence="13">
    <location>
        <begin position="239"/>
        <end position="252"/>
    </location>
</feature>
<feature type="region of interest" description="Disordered" evidence="13">
    <location>
        <begin position="977"/>
        <end position="1006"/>
    </location>
</feature>
<evidence type="ECO:0000256" key="6">
    <source>
        <dbReference type="ARBA" id="ARBA00022664"/>
    </source>
</evidence>
<evidence type="ECO:0000256" key="1">
    <source>
        <dbReference type="ARBA" id="ARBA00004123"/>
    </source>
</evidence>
<evidence type="ECO:0000256" key="8">
    <source>
        <dbReference type="ARBA" id="ARBA00022845"/>
    </source>
</evidence>
<feature type="compositionally biased region" description="Polar residues" evidence="13">
    <location>
        <begin position="1"/>
        <end position="36"/>
    </location>
</feature>
<dbReference type="GO" id="GO:0008380">
    <property type="term" value="P:RNA splicing"/>
    <property type="evidence" value="ECO:0007669"/>
    <property type="project" value="UniProtKB-KW"/>
</dbReference>
<feature type="compositionally biased region" description="Polar residues" evidence="13">
    <location>
        <begin position="704"/>
        <end position="714"/>
    </location>
</feature>
<keyword evidence="6" id="KW-0507">mRNA processing</keyword>
<name>A0AAN6GQP0_9BASI</name>
<accession>A0AAN6GQP0</accession>
<feature type="region of interest" description="Disordered" evidence="13">
    <location>
        <begin position="214"/>
        <end position="354"/>
    </location>
</feature>
<dbReference type="EMBL" id="JAPDMZ010000069">
    <property type="protein sequence ID" value="KAK0551994.1"/>
    <property type="molecule type" value="Genomic_DNA"/>
</dbReference>
<evidence type="ECO:0000256" key="12">
    <source>
        <dbReference type="ARBA" id="ARBA00023242"/>
    </source>
</evidence>
<evidence type="ECO:0000256" key="10">
    <source>
        <dbReference type="ARBA" id="ARBA00023161"/>
    </source>
</evidence>
<keyword evidence="7" id="KW-0509">mRNA transport</keyword>
<feature type="compositionally biased region" description="Gly residues" evidence="13">
    <location>
        <begin position="371"/>
        <end position="385"/>
    </location>
</feature>
<keyword evidence="10" id="KW-0866">Nonsense-mediated mRNA decay</keyword>
<evidence type="ECO:0000256" key="5">
    <source>
        <dbReference type="ARBA" id="ARBA00022490"/>
    </source>
</evidence>
<feature type="compositionally biased region" description="Basic residues" evidence="13">
    <location>
        <begin position="264"/>
        <end position="277"/>
    </location>
</feature>
<gene>
    <name evidence="15" type="ORF">OC846_003078</name>
</gene>
<feature type="region of interest" description="Disordered" evidence="13">
    <location>
        <begin position="1"/>
        <end position="201"/>
    </location>
</feature>
<evidence type="ECO:0000256" key="9">
    <source>
        <dbReference type="ARBA" id="ARBA00022884"/>
    </source>
</evidence>
<feature type="region of interest" description="Disordered" evidence="13">
    <location>
        <begin position="367"/>
        <end position="808"/>
    </location>
</feature>
<keyword evidence="12" id="KW-0539">Nucleus</keyword>
<keyword evidence="9" id="KW-0694">RNA-binding</keyword>
<feature type="compositionally biased region" description="Polar residues" evidence="13">
    <location>
        <begin position="302"/>
        <end position="312"/>
    </location>
</feature>
<dbReference type="GO" id="GO:0006417">
    <property type="term" value="P:regulation of translation"/>
    <property type="evidence" value="ECO:0007669"/>
    <property type="project" value="UniProtKB-KW"/>
</dbReference>
<dbReference type="GO" id="GO:0003729">
    <property type="term" value="F:mRNA binding"/>
    <property type="evidence" value="ECO:0007669"/>
    <property type="project" value="InterPro"/>
</dbReference>
<feature type="compositionally biased region" description="Low complexity" evidence="13">
    <location>
        <begin position="605"/>
        <end position="621"/>
    </location>
</feature>
<evidence type="ECO:0000313" key="15">
    <source>
        <dbReference type="EMBL" id="KAK0551994.1"/>
    </source>
</evidence>
<protein>
    <recommendedName>
        <fullName evidence="14">Btz domain-containing protein</fullName>
    </recommendedName>
</protein>
<evidence type="ECO:0000256" key="7">
    <source>
        <dbReference type="ARBA" id="ARBA00022816"/>
    </source>
</evidence>
<feature type="compositionally biased region" description="Basic and acidic residues" evidence="13">
    <location>
        <begin position="508"/>
        <end position="523"/>
    </location>
</feature>
<keyword evidence="16" id="KW-1185">Reference proteome</keyword>
<evidence type="ECO:0000313" key="16">
    <source>
        <dbReference type="Proteomes" id="UP001176517"/>
    </source>
</evidence>
<feature type="compositionally biased region" description="Low complexity" evidence="13">
    <location>
        <begin position="573"/>
        <end position="586"/>
    </location>
</feature>
<feature type="region of interest" description="Disordered" evidence="13">
    <location>
        <begin position="891"/>
        <end position="961"/>
    </location>
</feature>
<feature type="compositionally biased region" description="Basic and acidic residues" evidence="13">
    <location>
        <begin position="666"/>
        <end position="677"/>
    </location>
</feature>
<dbReference type="GO" id="GO:0035145">
    <property type="term" value="C:exon-exon junction complex"/>
    <property type="evidence" value="ECO:0007669"/>
    <property type="project" value="InterPro"/>
</dbReference>
<evidence type="ECO:0000256" key="2">
    <source>
        <dbReference type="ARBA" id="ARBA00004496"/>
    </source>
</evidence>
<evidence type="ECO:0000259" key="14">
    <source>
        <dbReference type="Pfam" id="PF09405"/>
    </source>
</evidence>
<feature type="compositionally biased region" description="Basic and acidic residues" evidence="13">
    <location>
        <begin position="729"/>
        <end position="740"/>
    </location>
</feature>
<dbReference type="GO" id="GO:0006397">
    <property type="term" value="P:mRNA processing"/>
    <property type="evidence" value="ECO:0007669"/>
    <property type="project" value="UniProtKB-KW"/>
</dbReference>
<feature type="compositionally biased region" description="Polar residues" evidence="13">
    <location>
        <begin position="191"/>
        <end position="201"/>
    </location>
</feature>
<dbReference type="GO" id="GO:0000184">
    <property type="term" value="P:nuclear-transcribed mRNA catabolic process, nonsense-mediated decay"/>
    <property type="evidence" value="ECO:0007669"/>
    <property type="project" value="UniProtKB-KW"/>
</dbReference>
<reference evidence="15" key="1">
    <citation type="journal article" date="2023" name="PhytoFront">
        <title>Draft Genome Resources of Seven Strains of Tilletia horrida, Causal Agent of Kernel Smut of Rice.</title>
        <authorList>
            <person name="Khanal S."/>
            <person name="Antony Babu S."/>
            <person name="Zhou X.G."/>
        </authorList>
    </citation>
    <scope>NUCLEOTIDE SEQUENCE</scope>
    <source>
        <strain evidence="15">TX6</strain>
    </source>
</reference>
<dbReference type="InterPro" id="IPR018545">
    <property type="entry name" value="Btz_dom"/>
</dbReference>
<dbReference type="GO" id="GO:0005737">
    <property type="term" value="C:cytoplasm"/>
    <property type="evidence" value="ECO:0007669"/>
    <property type="project" value="UniProtKB-SubCell"/>
</dbReference>
<feature type="compositionally biased region" description="Acidic residues" evidence="13">
    <location>
        <begin position="491"/>
        <end position="500"/>
    </location>
</feature>
<feature type="compositionally biased region" description="Low complexity" evidence="13">
    <location>
        <begin position="904"/>
        <end position="934"/>
    </location>
</feature>
<feature type="domain" description="Btz" evidence="14">
    <location>
        <begin position="305"/>
        <end position="360"/>
    </location>
</feature>
<sequence>MASHLSVPTSQPNTLRRQASATRITVSTVRKTSPSQPIVAVDSVPLSKEPTSKVQEALSAPTKSTKSRSKLRARRRRLGGDTFSEGEDEASSDRVVSEDDDDEDEDDEAEDEDDEDDESGSDASSSDSDDDEVEPSEAVPETSDIDGAAATLTDTSAAAEAVASERANDAPQKAETTTPSTNTSSAPVSRGGSSTYTSNMSENGKALSWAAIAEADDDDEWEREAAAEVEQAKTKADVADSSAAKSAIASSKEGADAANISAKERKKLKAKERKLRKKAEFAAAAATSDVAGIAPAPASAKSPGQTQPTPSAEQAERTQPGRPPVHSRVVQENYRERLAKDPTYTPRLGNFWGHDERLIDGDLRKLSGWWRGRGGRGGSVGGPGRGASFASARADARLERGGEITRDQEQAQAGSEEARIPPHLRQARGSAGRGGPAAGGRGGSPSGARGGRGGTAGRGGFSGRGGLGAGSFGAYAPGTAPPGRSKLRGWDDEEDLDDGAEAVGMPKVDYDALEGKAVREPSRAARPPPTLTSNAWGHGASENPAPDGRRRDGGPAQPNRVANASSLAGVPTAPRAMLKAAAEAAANESDRKAVSPQPLSKSSEEGPAAASIPESAEPSNAGGKWAHDGFEQLQQVETTRGAKRSARGGRGGAVAATRAAASPRRGARENGPEESRAKQVSSPSPAISPPRDGVPLTGKDGVFVSQSASRSNSVAGRDSPVVFGSVHGSTDEHGSKKVEYNPRAASFALAAEGPGSIRLPGTRTDAQERRPAPPQQANSYASTNGSRASYPTHLQGPSGPGRASPADSAVLVGTPPLYPVPAPLPVTMAPSLPPGFAVDSTGMVFNLTGGQPVAVGYLPPMAAAPMGPYYAGSAYGEDPYGARISPASSAYHPSGYTPTPPFPSQSTTNTSQPTEVPQKQAQSPSSPAQARKSPVQSTKEPPRALPPHMQAGMSRSSVLGKHARTISTLPASAAKVPAFRPSAGPTSPAPPSNPSGNDSTKFSAYNGAQSPAEIGAYRAGSGTGATDGQGQAILEHAMSQVHLHEQNGYAGHYDTAPGTGSPYGMDAYAPQISPPMGTVYFQPPPGAAGSAPGYHVDPYGTASQHGYASPGYYPGAEMYEGDPAFFPAAYDRQ</sequence>
<dbReference type="Pfam" id="PF09405">
    <property type="entry name" value="Btz"/>
    <property type="match status" value="1"/>
</dbReference>
<feature type="compositionally biased region" description="Basic and acidic residues" evidence="13">
    <location>
        <begin position="223"/>
        <end position="238"/>
    </location>
</feature>
<comment type="similarity">
    <text evidence="3">Belongs to the CASC3 family.</text>
</comment>
<feature type="compositionally biased region" description="Low complexity" evidence="13">
    <location>
        <begin position="653"/>
        <end position="664"/>
    </location>
</feature>
<feature type="compositionally biased region" description="Low complexity" evidence="13">
    <location>
        <begin position="148"/>
        <end position="165"/>
    </location>
</feature>
<comment type="caution">
    <text evidence="15">The sequence shown here is derived from an EMBL/GenBank/DDBJ whole genome shotgun (WGS) entry which is preliminary data.</text>
</comment>
<keyword evidence="4" id="KW-0813">Transport</keyword>
<keyword evidence="11" id="KW-0508">mRNA splicing</keyword>
<evidence type="ECO:0000256" key="11">
    <source>
        <dbReference type="ARBA" id="ARBA00023187"/>
    </source>
</evidence>
<comment type="subcellular location">
    <subcellularLocation>
        <location evidence="2">Cytoplasm</location>
    </subcellularLocation>
    <subcellularLocation>
        <location evidence="1">Nucleus</location>
    </subcellularLocation>
</comment>
<keyword evidence="8" id="KW-0810">Translation regulation</keyword>
<organism evidence="15 16">
    <name type="scientific">Tilletia horrida</name>
    <dbReference type="NCBI Taxonomy" id="155126"/>
    <lineage>
        <taxon>Eukaryota</taxon>
        <taxon>Fungi</taxon>
        <taxon>Dikarya</taxon>
        <taxon>Basidiomycota</taxon>
        <taxon>Ustilaginomycotina</taxon>
        <taxon>Exobasidiomycetes</taxon>
        <taxon>Tilletiales</taxon>
        <taxon>Tilletiaceae</taxon>
        <taxon>Tilletia</taxon>
    </lineage>
</organism>
<feature type="compositionally biased region" description="Low complexity" evidence="13">
    <location>
        <begin position="176"/>
        <end position="185"/>
    </location>
</feature>
<evidence type="ECO:0000256" key="3">
    <source>
        <dbReference type="ARBA" id="ARBA00009548"/>
    </source>
</evidence>
<keyword evidence="5" id="KW-0963">Cytoplasm</keyword>
<dbReference type="AlphaFoldDB" id="A0AAN6GQP0"/>
<evidence type="ECO:0000256" key="4">
    <source>
        <dbReference type="ARBA" id="ARBA00022448"/>
    </source>
</evidence>
<feature type="compositionally biased region" description="Basic residues" evidence="13">
    <location>
        <begin position="65"/>
        <end position="77"/>
    </location>
</feature>
<dbReference type="Proteomes" id="UP001176517">
    <property type="component" value="Unassembled WGS sequence"/>
</dbReference>
<dbReference type="GO" id="GO:0051028">
    <property type="term" value="P:mRNA transport"/>
    <property type="evidence" value="ECO:0007669"/>
    <property type="project" value="UniProtKB-KW"/>
</dbReference>
<feature type="compositionally biased region" description="Basic and acidic residues" evidence="13">
    <location>
        <begin position="394"/>
        <end position="409"/>
    </location>
</feature>
<feature type="compositionally biased region" description="Gly residues" evidence="13">
    <location>
        <begin position="431"/>
        <end position="471"/>
    </location>
</feature>
<feature type="compositionally biased region" description="Polar residues" evidence="13">
    <location>
        <begin position="775"/>
        <end position="789"/>
    </location>
</feature>
<feature type="compositionally biased region" description="Acidic residues" evidence="13">
    <location>
        <begin position="98"/>
        <end position="120"/>
    </location>
</feature>
<evidence type="ECO:0000256" key="13">
    <source>
        <dbReference type="SAM" id="MobiDB-lite"/>
    </source>
</evidence>
<proteinExistence type="inferred from homology"/>